<proteinExistence type="predicted"/>
<sequence>MLLNFVLIRRPFAVKFSILLYFSEKKTAPVFYTDPNLSIDPLCSFLPQASYKHFNLFIWALHHGLSLCYICMLLKK</sequence>
<reference evidence="1" key="1">
    <citation type="journal article" date="2023" name="Mol. Ecol. Resour.">
        <title>Chromosome-level genome assembly of a triploid poplar Populus alba 'Berolinensis'.</title>
        <authorList>
            <person name="Chen S."/>
            <person name="Yu Y."/>
            <person name="Wang X."/>
            <person name="Wang S."/>
            <person name="Zhang T."/>
            <person name="Zhou Y."/>
            <person name="He R."/>
            <person name="Meng N."/>
            <person name="Wang Y."/>
            <person name="Liu W."/>
            <person name="Liu Z."/>
            <person name="Liu J."/>
            <person name="Guo Q."/>
            <person name="Huang H."/>
            <person name="Sederoff R.R."/>
            <person name="Wang G."/>
            <person name="Qu G."/>
            <person name="Chen S."/>
        </authorList>
    </citation>
    <scope>NUCLEOTIDE SEQUENCE</scope>
    <source>
        <strain evidence="1">SC-2020</strain>
    </source>
</reference>
<dbReference type="AlphaFoldDB" id="A0AAD6QG27"/>
<organism evidence="1 2">
    <name type="scientific">Populus alba x Populus x berolinensis</name>
    <dbReference type="NCBI Taxonomy" id="444605"/>
    <lineage>
        <taxon>Eukaryota</taxon>
        <taxon>Viridiplantae</taxon>
        <taxon>Streptophyta</taxon>
        <taxon>Embryophyta</taxon>
        <taxon>Tracheophyta</taxon>
        <taxon>Spermatophyta</taxon>
        <taxon>Magnoliopsida</taxon>
        <taxon>eudicotyledons</taxon>
        <taxon>Gunneridae</taxon>
        <taxon>Pentapetalae</taxon>
        <taxon>rosids</taxon>
        <taxon>fabids</taxon>
        <taxon>Malpighiales</taxon>
        <taxon>Salicaceae</taxon>
        <taxon>Saliceae</taxon>
        <taxon>Populus</taxon>
    </lineage>
</organism>
<comment type="caution">
    <text evidence="1">The sequence shown here is derived from an EMBL/GenBank/DDBJ whole genome shotgun (WGS) entry which is preliminary data.</text>
</comment>
<gene>
    <name evidence="1" type="ORF">NC653_018284</name>
</gene>
<dbReference type="EMBL" id="JAQIZT010000007">
    <property type="protein sequence ID" value="KAJ6989741.1"/>
    <property type="molecule type" value="Genomic_DNA"/>
</dbReference>
<protein>
    <submittedName>
        <fullName evidence="1">Uncharacterized protein</fullName>
    </submittedName>
</protein>
<keyword evidence="2" id="KW-1185">Reference proteome</keyword>
<evidence type="ECO:0000313" key="1">
    <source>
        <dbReference type="EMBL" id="KAJ6989741.1"/>
    </source>
</evidence>
<accession>A0AAD6QG27</accession>
<evidence type="ECO:0000313" key="2">
    <source>
        <dbReference type="Proteomes" id="UP001164929"/>
    </source>
</evidence>
<dbReference type="Proteomes" id="UP001164929">
    <property type="component" value="Chromosome 7"/>
</dbReference>
<name>A0AAD6QG27_9ROSI</name>